<proteinExistence type="predicted"/>
<gene>
    <name evidence="2" type="ORF">H6A19_07630</name>
</gene>
<keyword evidence="3" id="KW-1185">Reference proteome</keyword>
<dbReference type="Proteomes" id="UP000767334">
    <property type="component" value="Unassembled WGS sequence"/>
</dbReference>
<protein>
    <submittedName>
        <fullName evidence="2">Uncharacterized protein</fullName>
    </submittedName>
</protein>
<sequence length="237" mass="27273">MQFSNKIIFIDNKKKNYKLKLTILIAMILIWSGTITSTMIYKKLTTPLPMSYEDLNSLISSSDELIFTTIEEKNADSLPQELRYISNVCLVNSEYIKSNIIHAPITLTLNFPTGKMQCFATTEIKYTYKQGWYINDIINIKTNDFSPLFSAGDIFLDILTDAVYFEGGFIFNDKNYSYTKSYVDYLYVLTEEGDLNSTKVELASYNPDAAHVHGVLSYDFDKGTWNLLDFYAAWERP</sequence>
<keyword evidence="1" id="KW-1133">Transmembrane helix</keyword>
<accession>A0ABS2FGW7</accession>
<evidence type="ECO:0000313" key="3">
    <source>
        <dbReference type="Proteomes" id="UP000767334"/>
    </source>
</evidence>
<dbReference type="EMBL" id="JACJLL010000037">
    <property type="protein sequence ID" value="MBM6819206.1"/>
    <property type="molecule type" value="Genomic_DNA"/>
</dbReference>
<evidence type="ECO:0000256" key="1">
    <source>
        <dbReference type="SAM" id="Phobius"/>
    </source>
</evidence>
<reference evidence="2 3" key="1">
    <citation type="journal article" date="2021" name="Sci. Rep.">
        <title>The distribution of antibiotic resistance genes in chicken gut microbiota commensals.</title>
        <authorList>
            <person name="Juricova H."/>
            <person name="Matiasovicova J."/>
            <person name="Kubasova T."/>
            <person name="Cejkova D."/>
            <person name="Rychlik I."/>
        </authorList>
    </citation>
    <scope>NUCLEOTIDE SEQUENCE [LARGE SCALE GENOMIC DNA]</scope>
    <source>
        <strain evidence="2 3">An435</strain>
    </source>
</reference>
<dbReference type="RefSeq" id="WP_148323924.1">
    <property type="nucleotide sequence ID" value="NZ_JACJLL010000037.1"/>
</dbReference>
<comment type="caution">
    <text evidence="2">The sequence shown here is derived from an EMBL/GenBank/DDBJ whole genome shotgun (WGS) entry which is preliminary data.</text>
</comment>
<evidence type="ECO:0000313" key="2">
    <source>
        <dbReference type="EMBL" id="MBM6819206.1"/>
    </source>
</evidence>
<feature type="transmembrane region" description="Helical" evidence="1">
    <location>
        <begin position="21"/>
        <end position="41"/>
    </location>
</feature>
<keyword evidence="1" id="KW-0472">Membrane</keyword>
<organism evidence="2 3">
    <name type="scientific">Clostridium saudiense</name>
    <dbReference type="NCBI Taxonomy" id="1414720"/>
    <lineage>
        <taxon>Bacteria</taxon>
        <taxon>Bacillati</taxon>
        <taxon>Bacillota</taxon>
        <taxon>Clostridia</taxon>
        <taxon>Eubacteriales</taxon>
        <taxon>Clostridiaceae</taxon>
        <taxon>Clostridium</taxon>
    </lineage>
</organism>
<keyword evidence="1" id="KW-0812">Transmembrane</keyword>
<name>A0ABS2FGW7_9CLOT</name>